<accession>A0A831A4F8</accession>
<organism evidence="2 3">
    <name type="scientific">Erwinia amylovora NBRC 12687 = CFBP 1232</name>
    <dbReference type="NCBI Taxonomy" id="1219359"/>
    <lineage>
        <taxon>Bacteria</taxon>
        <taxon>Pseudomonadati</taxon>
        <taxon>Pseudomonadota</taxon>
        <taxon>Gammaproteobacteria</taxon>
        <taxon>Enterobacterales</taxon>
        <taxon>Erwiniaceae</taxon>
        <taxon>Erwinia</taxon>
    </lineage>
</organism>
<evidence type="ECO:0000256" key="1">
    <source>
        <dbReference type="SAM" id="MobiDB-lite"/>
    </source>
</evidence>
<feature type="region of interest" description="Disordered" evidence="1">
    <location>
        <begin position="18"/>
        <end position="43"/>
    </location>
</feature>
<comment type="caution">
    <text evidence="2">The sequence shown here is derived from an EMBL/GenBank/DDBJ whole genome shotgun (WGS) entry which is preliminary data.</text>
</comment>
<evidence type="ECO:0000313" key="3">
    <source>
        <dbReference type="Proteomes" id="UP000013111"/>
    </source>
</evidence>
<proteinExistence type="predicted"/>
<dbReference type="EMBL" id="CAPB01000038">
    <property type="protein sequence ID" value="CCO95079.1"/>
    <property type="molecule type" value="Genomic_DNA"/>
</dbReference>
<gene>
    <name evidence="2" type="ORF">BN437_3173</name>
</gene>
<dbReference type="GeneID" id="97607207"/>
<dbReference type="RefSeq" id="WP_004159976.1">
    <property type="nucleotide sequence ID" value="NZ_BAYW01000023.1"/>
</dbReference>
<evidence type="ECO:0000313" key="2">
    <source>
        <dbReference type="EMBL" id="CCO95079.1"/>
    </source>
</evidence>
<dbReference type="AlphaFoldDB" id="A0A831A4F8"/>
<dbReference type="Proteomes" id="UP000013111">
    <property type="component" value="Unassembled WGS sequence"/>
</dbReference>
<reference evidence="2 3" key="2">
    <citation type="submission" date="2013-04" db="EMBL/GenBank/DDBJ databases">
        <title>Comparative genomics of 12 strains of Erwinia amylovora identifies a pan-genome with a large conserved core and provides insights into host specificity.</title>
        <authorList>
            <person name="Mann R.A."/>
            <person name="Smits T.H.M."/>
            <person name="Buehlmann A."/>
            <person name="Blom J."/>
            <person name="Goesmann A."/>
            <person name="Frey J.E."/>
            <person name="Plummer K.M."/>
            <person name="Beer S.V."/>
            <person name="Luck J."/>
            <person name="Duffy B."/>
            <person name="Rodoni B."/>
        </authorList>
    </citation>
    <scope>NUCLEOTIDE SEQUENCE [LARGE SCALE GENOMIC DNA]</scope>
    <source>
        <strain evidence="3">CFBP 1232</strain>
    </source>
</reference>
<protein>
    <submittedName>
        <fullName evidence="2">Uncharacterized protein</fullName>
    </submittedName>
</protein>
<sequence>MNRQQTFNSALTSIGDNAVRRLPEPLGNERLAGGKQGRFAAAG</sequence>
<reference evidence="2 3" key="1">
    <citation type="submission" date="2012-11" db="EMBL/GenBank/DDBJ databases">
        <authorList>
            <person name="Linke B."/>
        </authorList>
    </citation>
    <scope>NUCLEOTIDE SEQUENCE [LARGE SCALE GENOMIC DNA]</scope>
    <source>
        <strain evidence="3">CFBP 1232</strain>
    </source>
</reference>
<name>A0A831A4F8_ERWAM</name>